<evidence type="ECO:0000313" key="3">
    <source>
        <dbReference type="EMBL" id="TPX62182.1"/>
    </source>
</evidence>
<feature type="region of interest" description="Disordered" evidence="1">
    <location>
        <begin position="621"/>
        <end position="641"/>
    </location>
</feature>
<feature type="region of interest" description="Disordered" evidence="1">
    <location>
        <begin position="1"/>
        <end position="134"/>
    </location>
</feature>
<feature type="compositionally biased region" description="Acidic residues" evidence="1">
    <location>
        <begin position="1554"/>
        <end position="1579"/>
    </location>
</feature>
<dbReference type="Pfam" id="PF03399">
    <property type="entry name" value="SAC3_GANP"/>
    <property type="match status" value="1"/>
</dbReference>
<comment type="caution">
    <text evidence="3">The sequence shown here is derived from an EMBL/GenBank/DDBJ whole genome shotgun (WGS) entry which is preliminary data.</text>
</comment>
<dbReference type="GO" id="GO:0006406">
    <property type="term" value="P:mRNA export from nucleus"/>
    <property type="evidence" value="ECO:0007669"/>
    <property type="project" value="TreeGrafter"/>
</dbReference>
<dbReference type="InterPro" id="IPR045107">
    <property type="entry name" value="SAC3/GANP/THP3"/>
</dbReference>
<dbReference type="GO" id="GO:0005737">
    <property type="term" value="C:cytoplasm"/>
    <property type="evidence" value="ECO:0007669"/>
    <property type="project" value="TreeGrafter"/>
</dbReference>
<gene>
    <name evidence="3" type="ORF">PhCBS80983_g00693</name>
</gene>
<protein>
    <recommendedName>
        <fullName evidence="2">SAC3/GANP/THP3 conserved domain-containing protein</fullName>
    </recommendedName>
</protein>
<dbReference type="PANTHER" id="PTHR12436:SF3">
    <property type="entry name" value="GERMINAL-CENTER ASSOCIATED NUCLEAR PROTEIN"/>
    <property type="match status" value="1"/>
</dbReference>
<feature type="compositionally biased region" description="Low complexity" evidence="1">
    <location>
        <begin position="735"/>
        <end position="744"/>
    </location>
</feature>
<feature type="region of interest" description="Disordered" evidence="1">
    <location>
        <begin position="1447"/>
        <end position="1539"/>
    </location>
</feature>
<dbReference type="EMBL" id="QEAQ01000004">
    <property type="protein sequence ID" value="TPX62182.1"/>
    <property type="molecule type" value="Genomic_DNA"/>
</dbReference>
<feature type="region of interest" description="Disordered" evidence="1">
    <location>
        <begin position="723"/>
        <end position="748"/>
    </location>
</feature>
<feature type="compositionally biased region" description="Basic and acidic residues" evidence="1">
    <location>
        <begin position="122"/>
        <end position="134"/>
    </location>
</feature>
<dbReference type="STRING" id="109895.A0A507EEH4"/>
<keyword evidence="4" id="KW-1185">Reference proteome</keyword>
<organism evidence="3 4">
    <name type="scientific">Powellomyces hirtus</name>
    <dbReference type="NCBI Taxonomy" id="109895"/>
    <lineage>
        <taxon>Eukaryota</taxon>
        <taxon>Fungi</taxon>
        <taxon>Fungi incertae sedis</taxon>
        <taxon>Chytridiomycota</taxon>
        <taxon>Chytridiomycota incertae sedis</taxon>
        <taxon>Chytridiomycetes</taxon>
        <taxon>Spizellomycetales</taxon>
        <taxon>Powellomycetaceae</taxon>
        <taxon>Powellomyces</taxon>
    </lineage>
</organism>
<feature type="compositionally biased region" description="Polar residues" evidence="1">
    <location>
        <begin position="1524"/>
        <end position="1534"/>
    </location>
</feature>
<name>A0A507EEH4_9FUNG</name>
<feature type="compositionally biased region" description="Polar residues" evidence="1">
    <location>
        <begin position="101"/>
        <end position="112"/>
    </location>
</feature>
<evidence type="ECO:0000259" key="2">
    <source>
        <dbReference type="Pfam" id="PF03399"/>
    </source>
</evidence>
<dbReference type="Gene3D" id="1.25.40.990">
    <property type="match status" value="1"/>
</dbReference>
<proteinExistence type="predicted"/>
<evidence type="ECO:0000313" key="4">
    <source>
        <dbReference type="Proteomes" id="UP000318582"/>
    </source>
</evidence>
<feature type="compositionally biased region" description="Basic and acidic residues" evidence="1">
    <location>
        <begin position="723"/>
        <end position="733"/>
    </location>
</feature>
<dbReference type="Proteomes" id="UP000318582">
    <property type="component" value="Unassembled WGS sequence"/>
</dbReference>
<feature type="region of interest" description="Disordered" evidence="1">
    <location>
        <begin position="1392"/>
        <end position="1418"/>
    </location>
</feature>
<dbReference type="GO" id="GO:0070390">
    <property type="term" value="C:transcription export complex 2"/>
    <property type="evidence" value="ECO:0007669"/>
    <property type="project" value="TreeGrafter"/>
</dbReference>
<dbReference type="InterPro" id="IPR005062">
    <property type="entry name" value="SAC3/GANP/THP3_conserved"/>
</dbReference>
<evidence type="ECO:0000256" key="1">
    <source>
        <dbReference type="SAM" id="MobiDB-lite"/>
    </source>
</evidence>
<reference evidence="3 4" key="1">
    <citation type="journal article" date="2019" name="Sci. Rep.">
        <title>Comparative genomics of chytrid fungi reveal insights into the obligate biotrophic and pathogenic lifestyle of Synchytrium endobioticum.</title>
        <authorList>
            <person name="van de Vossenberg B.T.L.H."/>
            <person name="Warris S."/>
            <person name="Nguyen H.D.T."/>
            <person name="van Gent-Pelzer M.P.E."/>
            <person name="Joly D.L."/>
            <person name="van de Geest H.C."/>
            <person name="Bonants P.J.M."/>
            <person name="Smith D.S."/>
            <person name="Levesque C.A."/>
            <person name="van der Lee T.A.J."/>
        </authorList>
    </citation>
    <scope>NUCLEOTIDE SEQUENCE [LARGE SCALE GENOMIC DNA]</scope>
    <source>
        <strain evidence="3 4">CBS 809.83</strain>
    </source>
</reference>
<feature type="domain" description="SAC3/GANP/THP3 conserved" evidence="2">
    <location>
        <begin position="178"/>
        <end position="487"/>
    </location>
</feature>
<dbReference type="PANTHER" id="PTHR12436">
    <property type="entry name" value="80 KDA MCM3-ASSOCIATED PROTEIN"/>
    <property type="match status" value="1"/>
</dbReference>
<sequence length="1613" mass="182724">MKLASFTPPSSGRGAPIPGNARSSGFGRGAAISKFTRGARGRGSTTWGAAGQPPRGNMTLDLRGGQSSRGGLNQMLTSPQNPNPMPRATFNKPRGPMALKNSPQLPRNGTQPESDESASKNLRADRFASKPENNRYMELKAQRGALMEKYIAEGKMDDPNEKYRLEDARDFVGECQDMCPEYERHEREYQKGLMEFEKLPDSEGVDHARAVKRFRRSAADDEKPLPCDVRPPDVLKRTLDYLVYDVLPTYGLQRTYAFLRDRMRAIRKDITLQNLRGPEAVVLFERIARYHLMCSQKLCETIDIKQEYEQLGKTLQSLMEFYNDLRDAGVFMPNEAEFRAYYVLHHAFNSEVQSSLEHKFRHDNILSDDHIRLAVRIRNHLPRLDLPSDDPDNLSLVGESAGEGAFEAYGIFFKILQDPSTPYLVACAVHPHFLIVRRHAYRHMMNAFYVFPNAPDTHTLVEGLVERLGYDDVEDARIDLDYYEIPVMEIDGHSYAQIGKVSQKGLNGKNTLVPGTFNDAKQVSLQSRVANRLIERKREYLSESDIIDGLDQGSQEGGLMDFERTTPVFNQANAPLGQPLQNHAAAFPSTTFGEPSMFHSQTTLMPAQAAPQFPSAIAKASPFQPQNVSSQFKQPSTQSATTMDSFSFLPTATPSAFQSPVLNPNASAFKPSLQAASFDQQPAQPSFNFTHSREAEEREGEATRAKELEEQHEAAALLAKQMEEEQNRRRELEELQAQQRAQQAADEEAALRASQAKAAEELENARERERKIALEREAAEQRARVARDREAALTNFVDKLLEETVIESLHEVGQHVLYRDYARSRWIRFAKVLPKLYAKAQAKQDAVELLLDLAGSEIASPRKAFKHQAAAPERFGALTPKNRDAELARACDEIAVQKYEAYRQIDLANVVHHILRRGSGGSAKTVYYKLCISAPPCFLHSSDKKRTSVQWLRAKLGGLKPNPSEASKTEELQRSRDTVMDGAFKWECWAVVRHVTELPSPLQRDDAKVLKGVNALLFQFDIFEPEVDPGFYFNKERDRFVNLVNSLPQQTLHQKIPILFVYWSVPQLSMAQVKSRTKRLFSLDHVLSGGPLSSIHWLEVEYDDNIADLQDVNTRLIKALQTLASQGSTNPEFNFVGLQGGDILGTALFPTHYKSQMDNVQSRFPHRMATILDRNIYTFNVIIQMYNDALDVLKLVLTGSEVADTNFPAYEFASLRNGALDESTKGSTEVRVDWNDEERLQELRGLIDQLVLPFIHTEKMDLDAHGTSLAQGLREALRPLWAVYCAWIARVIANMPGKSTADVHSHYDQLFELLQRTSHVPACAIRFPFGEIAEIVIRTTFTPLHDAFSQKYHRTPYLKNVAVSALGDYDEAMTVIRDYWYKTHVTTWIDQEEMPEYQSDEESYNPEEDDSALDEYDGIPDAYSRVEPLPDDFEFTDEMQEQYRKRRRAFEDTPNSLEQDRYPDFENTGQFNGAVTDAEPRAPMHKSRRISQILRKPNSDQIVDRESAAFGSSASRPFAKHHTALNQPHGTSPSRYGRSVDFMPRYSMRTMGAYDEDPDALSDMVPSDDEEPPLISEEDARELENIGLSDVEEAYDIDQSYDLSFRHPRAYGR</sequence>
<feature type="compositionally biased region" description="Polar residues" evidence="1">
    <location>
        <begin position="623"/>
        <end position="641"/>
    </location>
</feature>
<feature type="region of interest" description="Disordered" evidence="1">
    <location>
        <begin position="1553"/>
        <end position="1579"/>
    </location>
</feature>
<accession>A0A507EEH4</accession>
<feature type="compositionally biased region" description="Polar residues" evidence="1">
    <location>
        <begin position="65"/>
        <end position="80"/>
    </location>
</feature>